<reference evidence="1" key="1">
    <citation type="journal article" date="2014" name="Int. J. Syst. Evol. Microbiol.">
        <title>Complete genome sequence of Corynebacterium casei LMG S-19264T (=DSM 44701T), isolated from a smear-ripened cheese.</title>
        <authorList>
            <consortium name="US DOE Joint Genome Institute (JGI-PGF)"/>
            <person name="Walter F."/>
            <person name="Albersmeier A."/>
            <person name="Kalinowski J."/>
            <person name="Ruckert C."/>
        </authorList>
    </citation>
    <scope>NUCLEOTIDE SEQUENCE</scope>
    <source>
        <strain evidence="1">JCM 4518</strain>
    </source>
</reference>
<evidence type="ECO:0000313" key="1">
    <source>
        <dbReference type="EMBL" id="GHA74440.1"/>
    </source>
</evidence>
<dbReference type="Proteomes" id="UP000644020">
    <property type="component" value="Unassembled WGS sequence"/>
</dbReference>
<gene>
    <name evidence="1" type="ORF">GCM10010305_16510</name>
</gene>
<dbReference type="RefSeq" id="WP_189975892.1">
    <property type="nucleotide sequence ID" value="NZ_BMUL01000003.1"/>
</dbReference>
<dbReference type="EMBL" id="BMUL01000003">
    <property type="protein sequence ID" value="GHA74440.1"/>
    <property type="molecule type" value="Genomic_DNA"/>
</dbReference>
<name>A0A918W7M1_9ACTN</name>
<dbReference type="AlphaFoldDB" id="A0A918W7M1"/>
<comment type="caution">
    <text evidence="1">The sequence shown here is derived from an EMBL/GenBank/DDBJ whole genome shotgun (WGS) entry which is preliminary data.</text>
</comment>
<accession>A0A918W7M1</accession>
<proteinExistence type="predicted"/>
<reference evidence="1" key="2">
    <citation type="submission" date="2020-09" db="EMBL/GenBank/DDBJ databases">
        <authorList>
            <person name="Sun Q."/>
            <person name="Ohkuma M."/>
        </authorList>
    </citation>
    <scope>NUCLEOTIDE SEQUENCE</scope>
    <source>
        <strain evidence="1">JCM 4518</strain>
    </source>
</reference>
<evidence type="ECO:0000313" key="2">
    <source>
        <dbReference type="Proteomes" id="UP000644020"/>
    </source>
</evidence>
<keyword evidence="2" id="KW-1185">Reference proteome</keyword>
<sequence>MTNTFRCSNCGTVGLEPGFVEDSGQNARGYTRWVQGVLEKGVFGMAKLRGRPVREIEAYRCPSCSHLELFATARA</sequence>
<organism evidence="1 2">
    <name type="scientific">Streptomyces termitum</name>
    <dbReference type="NCBI Taxonomy" id="67368"/>
    <lineage>
        <taxon>Bacteria</taxon>
        <taxon>Bacillati</taxon>
        <taxon>Actinomycetota</taxon>
        <taxon>Actinomycetes</taxon>
        <taxon>Kitasatosporales</taxon>
        <taxon>Streptomycetaceae</taxon>
        <taxon>Streptomyces</taxon>
    </lineage>
</organism>
<protein>
    <submittedName>
        <fullName evidence="1">Uncharacterized protein</fullName>
    </submittedName>
</protein>